<organism evidence="1 2">
    <name type="scientific">Agrococcus sediminis</name>
    <dbReference type="NCBI Taxonomy" id="2599924"/>
    <lineage>
        <taxon>Bacteria</taxon>
        <taxon>Bacillati</taxon>
        <taxon>Actinomycetota</taxon>
        <taxon>Actinomycetes</taxon>
        <taxon>Micrococcales</taxon>
        <taxon>Microbacteriaceae</taxon>
        <taxon>Agrococcus</taxon>
    </lineage>
</organism>
<sequence length="158" mass="17525">MREVVELIEALNYARNVDVDRMPITPVVPASASTEARQLAALLDRASMDGGHLSLDDATQILAPLPRSSVDMSSALDGLRAARVIIGPIVLKMELARWRLEGELPSEAREFLTEWDASRSIWRKVRGRGAAAWSVRRGYRNALLAKLSQFAAPRCESW</sequence>
<dbReference type="Proteomes" id="UP000323221">
    <property type="component" value="Unassembled WGS sequence"/>
</dbReference>
<dbReference type="AlphaFoldDB" id="A0A5M8Q405"/>
<evidence type="ECO:0000313" key="2">
    <source>
        <dbReference type="Proteomes" id="UP000323221"/>
    </source>
</evidence>
<proteinExistence type="predicted"/>
<protein>
    <submittedName>
        <fullName evidence="1">Uncharacterized protein</fullName>
    </submittedName>
</protein>
<evidence type="ECO:0000313" key="1">
    <source>
        <dbReference type="EMBL" id="KAA6430579.1"/>
    </source>
</evidence>
<accession>A0A5M8Q405</accession>
<gene>
    <name evidence="1" type="ORF">FQ330_12740</name>
</gene>
<dbReference type="EMBL" id="VOIR01000018">
    <property type="protein sequence ID" value="KAA6430579.1"/>
    <property type="molecule type" value="Genomic_DNA"/>
</dbReference>
<keyword evidence="2" id="KW-1185">Reference proteome</keyword>
<name>A0A5M8Q405_9MICO</name>
<reference evidence="1 2" key="1">
    <citation type="submission" date="2019-08" db="EMBL/GenBank/DDBJ databases">
        <title>Agrococcus lahaulensis sp. nov., isolated from a cold desert of the Indian Himalayas.</title>
        <authorList>
            <person name="Qu J.H."/>
        </authorList>
    </citation>
    <scope>NUCLEOTIDE SEQUENCE [LARGE SCALE GENOMIC DNA]</scope>
    <source>
        <strain evidence="1 2">NS18</strain>
    </source>
</reference>
<comment type="caution">
    <text evidence="1">The sequence shown here is derived from an EMBL/GenBank/DDBJ whole genome shotgun (WGS) entry which is preliminary data.</text>
</comment>
<dbReference type="RefSeq" id="WP_128189438.1">
    <property type="nucleotide sequence ID" value="NZ_VOIR01000018.1"/>
</dbReference>